<dbReference type="EMBL" id="OU503051">
    <property type="protein sequence ID" value="CAI9778985.1"/>
    <property type="molecule type" value="Genomic_DNA"/>
</dbReference>
<feature type="compositionally biased region" description="Low complexity" evidence="1">
    <location>
        <begin position="92"/>
        <end position="102"/>
    </location>
</feature>
<proteinExistence type="predicted"/>
<evidence type="ECO:0000256" key="2">
    <source>
        <dbReference type="SAM" id="SignalP"/>
    </source>
</evidence>
<gene>
    <name evidence="3" type="ORF">FPE_LOCUS26415</name>
</gene>
<sequence>MKLVVFLLVSVMVSSCMVAAAPRRALVSSTKIHNMEQQNVDELQGIAVEKLSRGGAAAGHRDATGSIDNHHNIPRQYYGQWGSSSNGGDGGDTPNDINGSDR</sequence>
<evidence type="ECO:0000256" key="1">
    <source>
        <dbReference type="SAM" id="MobiDB-lite"/>
    </source>
</evidence>
<feature type="region of interest" description="Disordered" evidence="1">
    <location>
        <begin position="54"/>
        <end position="102"/>
    </location>
</feature>
<keyword evidence="4" id="KW-1185">Reference proteome</keyword>
<dbReference type="PANTHER" id="PTHR36040">
    <property type="entry name" value="OS04G0188500 PROTEIN"/>
    <property type="match status" value="1"/>
</dbReference>
<dbReference type="Proteomes" id="UP000834106">
    <property type="component" value="Chromosome 16"/>
</dbReference>
<keyword evidence="2" id="KW-0732">Signal</keyword>
<feature type="signal peptide" evidence="2">
    <location>
        <begin position="1"/>
        <end position="20"/>
    </location>
</feature>
<evidence type="ECO:0000313" key="3">
    <source>
        <dbReference type="EMBL" id="CAI9778985.1"/>
    </source>
</evidence>
<feature type="compositionally biased region" description="Basic and acidic residues" evidence="1">
    <location>
        <begin position="59"/>
        <end position="71"/>
    </location>
</feature>
<name>A0AAD1ZZX6_9LAMI</name>
<organism evidence="3 4">
    <name type="scientific">Fraxinus pennsylvanica</name>
    <dbReference type="NCBI Taxonomy" id="56036"/>
    <lineage>
        <taxon>Eukaryota</taxon>
        <taxon>Viridiplantae</taxon>
        <taxon>Streptophyta</taxon>
        <taxon>Embryophyta</taxon>
        <taxon>Tracheophyta</taxon>
        <taxon>Spermatophyta</taxon>
        <taxon>Magnoliopsida</taxon>
        <taxon>eudicotyledons</taxon>
        <taxon>Gunneridae</taxon>
        <taxon>Pentapetalae</taxon>
        <taxon>asterids</taxon>
        <taxon>lamiids</taxon>
        <taxon>Lamiales</taxon>
        <taxon>Oleaceae</taxon>
        <taxon>Oleeae</taxon>
        <taxon>Fraxinus</taxon>
    </lineage>
</organism>
<feature type="chain" id="PRO_5042211101" evidence="2">
    <location>
        <begin position="21"/>
        <end position="102"/>
    </location>
</feature>
<dbReference type="AlphaFoldDB" id="A0AAD1ZZX6"/>
<evidence type="ECO:0000313" key="4">
    <source>
        <dbReference type="Proteomes" id="UP000834106"/>
    </source>
</evidence>
<accession>A0AAD1ZZX6</accession>
<dbReference type="PANTHER" id="PTHR36040:SF3">
    <property type="entry name" value="OS04G0188500 PROTEIN"/>
    <property type="match status" value="1"/>
</dbReference>
<protein>
    <submittedName>
        <fullName evidence="3">Uncharacterized protein</fullName>
    </submittedName>
</protein>
<reference evidence="3" key="1">
    <citation type="submission" date="2023-05" db="EMBL/GenBank/DDBJ databases">
        <authorList>
            <person name="Huff M."/>
        </authorList>
    </citation>
    <scope>NUCLEOTIDE SEQUENCE</scope>
</reference>